<comment type="caution">
    <text evidence="11">The sequence shown here is derived from an EMBL/GenBank/DDBJ whole genome shotgun (WGS) entry which is preliminary data.</text>
</comment>
<keyword evidence="6" id="KW-0325">Glycoprotein</keyword>
<reference evidence="12" key="1">
    <citation type="journal article" date="2016" name="Proc. Natl. Acad. Sci. U.S.A.">
        <title>Comparative genomics of biotechnologically important yeasts.</title>
        <authorList>
            <person name="Riley R."/>
            <person name="Haridas S."/>
            <person name="Wolfe K.H."/>
            <person name="Lopes M.R."/>
            <person name="Hittinger C.T."/>
            <person name="Goeker M."/>
            <person name="Salamov A.A."/>
            <person name="Wisecaver J.H."/>
            <person name="Long T.M."/>
            <person name="Calvey C.H."/>
            <person name="Aerts A.L."/>
            <person name="Barry K.W."/>
            <person name="Choi C."/>
            <person name="Clum A."/>
            <person name="Coughlan A.Y."/>
            <person name="Deshpande S."/>
            <person name="Douglass A.P."/>
            <person name="Hanson S.J."/>
            <person name="Klenk H.-P."/>
            <person name="LaButti K.M."/>
            <person name="Lapidus A."/>
            <person name="Lindquist E.A."/>
            <person name="Lipzen A.M."/>
            <person name="Meier-Kolthoff J.P."/>
            <person name="Ohm R.A."/>
            <person name="Otillar R.P."/>
            <person name="Pangilinan J.L."/>
            <person name="Peng Y."/>
            <person name="Rokas A."/>
            <person name="Rosa C.A."/>
            <person name="Scheuner C."/>
            <person name="Sibirny A.A."/>
            <person name="Slot J.C."/>
            <person name="Stielow J.B."/>
            <person name="Sun H."/>
            <person name="Kurtzman C.P."/>
            <person name="Blackwell M."/>
            <person name="Grigoriev I.V."/>
            <person name="Jeffries T.W."/>
        </authorList>
    </citation>
    <scope>NUCLEOTIDE SEQUENCE [LARGE SCALE GENOMIC DNA]</scope>
    <source>
        <strain evidence="12">NRRL Y-1626</strain>
    </source>
</reference>
<proteinExistence type="inferred from homology"/>
<evidence type="ECO:0000259" key="10">
    <source>
        <dbReference type="SMART" id="SM00768"/>
    </source>
</evidence>
<evidence type="ECO:0000256" key="1">
    <source>
        <dbReference type="ARBA" id="ARBA00004589"/>
    </source>
</evidence>
<feature type="signal peptide" evidence="8">
    <location>
        <begin position="1"/>
        <end position="21"/>
    </location>
</feature>
<gene>
    <name evidence="11" type="ORF">HANVADRAFT_53906</name>
</gene>
<evidence type="ECO:0000256" key="7">
    <source>
        <dbReference type="ARBA" id="ARBA00023316"/>
    </source>
</evidence>
<evidence type="ECO:0000256" key="4">
    <source>
        <dbReference type="ARBA" id="ARBA00022729"/>
    </source>
</evidence>
<accession>A0A1B7T9T6</accession>
<keyword evidence="4 8" id="KW-0732">Signal</keyword>
<dbReference type="Pfam" id="PF07983">
    <property type="entry name" value="X8"/>
    <property type="match status" value="1"/>
</dbReference>
<dbReference type="GO" id="GO:0071970">
    <property type="term" value="P:fungal-type cell wall (1-&gt;3)-beta-D-glucan biosynthetic process"/>
    <property type="evidence" value="ECO:0007669"/>
    <property type="project" value="TreeGrafter"/>
</dbReference>
<dbReference type="InterPro" id="IPR017853">
    <property type="entry name" value="GH"/>
</dbReference>
<protein>
    <recommendedName>
        <fullName evidence="8">1,3-beta-glucanosyltransferase</fullName>
        <ecNumber evidence="8">2.4.1.-</ecNumber>
    </recommendedName>
</protein>
<dbReference type="SUPFAM" id="SSF51445">
    <property type="entry name" value="(Trans)glycosidases"/>
    <property type="match status" value="1"/>
</dbReference>
<keyword evidence="3 8" id="KW-0336">GPI-anchor</keyword>
<evidence type="ECO:0000256" key="2">
    <source>
        <dbReference type="ARBA" id="ARBA00007528"/>
    </source>
</evidence>
<keyword evidence="8 9" id="KW-0472">Membrane</keyword>
<sequence length="602" mass="68776">MLKFIKLFLFTFQLLIFIVSAQQGLTKGNQILPPIDILGNKFFNSKTNEQFFMKGIAYQPAMTVEEVSLFKPDDTRFIDPLADETTCKRDIPLLAKLGVNVIRVYQIDVRKNHDFCMEQLAKNGIYVLADLSEPDLSVVREHPKFTTELFNRYIEVINIMAQYSNTLGYFAGNEVTNDKTTTLAAAFVKASVRDIKNYMAKAVQDGKIPRAVPVGYSTNDDPDVRLELMNYFICNSIPEESIDFYGVNIYEWCGYSSYVSSGYKERTEEHKNFPIPLFMSEFGCNAYRPRPFTEIEAIFSPVMSDVWSGGLVYMYFEEENQYGIVKRLTPSTVEILPEFANLEKQYNKVNVKGVSKAQYSSQLSTMSKPQINCPVVSTNWEARSDELPPTPNFEKCKCLENLPCSISKPLQTKEMYKQPFDVLCNIVNCSDIEYHNGKYGEYSDCSKREQLSYLMSKVYYYQNGDQGCPLLDLLPEYVVFNSKYKNTNEITGQDTCSIVAIDTKKRSIKKGDTLPDIQSPFDKTKNSNEEEEEKEIFLKNQNKSKKLDNFGLLDSGNAMMKKQFTDVKSNSSILLKININLVIVSSILVILLFSKSLTNFRT</sequence>
<keyword evidence="8" id="KW-0449">Lipoprotein</keyword>
<evidence type="ECO:0000313" key="11">
    <source>
        <dbReference type="EMBL" id="OBA25473.1"/>
    </source>
</evidence>
<dbReference type="PANTHER" id="PTHR31468:SF10">
    <property type="entry name" value="1,3-BETA-GLUCANOSYLTRANSFERASE GAS2"/>
    <property type="match status" value="1"/>
</dbReference>
<keyword evidence="9" id="KW-0812">Transmembrane</keyword>
<dbReference type="PANTHER" id="PTHR31468">
    <property type="entry name" value="1,3-BETA-GLUCANOSYLTRANSFERASE GAS1"/>
    <property type="match status" value="1"/>
</dbReference>
<feature type="domain" description="X8" evidence="10">
    <location>
        <begin position="402"/>
        <end position="470"/>
    </location>
</feature>
<evidence type="ECO:0000256" key="6">
    <source>
        <dbReference type="ARBA" id="ARBA00023180"/>
    </source>
</evidence>
<organism evidence="11 12">
    <name type="scientific">Hanseniaspora valbyensis NRRL Y-1626</name>
    <dbReference type="NCBI Taxonomy" id="766949"/>
    <lineage>
        <taxon>Eukaryota</taxon>
        <taxon>Fungi</taxon>
        <taxon>Dikarya</taxon>
        <taxon>Ascomycota</taxon>
        <taxon>Saccharomycotina</taxon>
        <taxon>Saccharomycetes</taxon>
        <taxon>Saccharomycodales</taxon>
        <taxon>Saccharomycodaceae</taxon>
        <taxon>Hanseniaspora</taxon>
    </lineage>
</organism>
<keyword evidence="8" id="KW-0808">Transferase</keyword>
<feature type="transmembrane region" description="Helical" evidence="9">
    <location>
        <begin position="573"/>
        <end position="593"/>
    </location>
</feature>
<dbReference type="SMART" id="SM00768">
    <property type="entry name" value="X8"/>
    <property type="match status" value="1"/>
</dbReference>
<comment type="function">
    <text evidence="8">Splits internally a 1,3-beta-glucan molecule and transfers the newly generated reducing end (the donor) to the non-reducing end of another 1,3-beta-glucan molecule (the acceptor) forming a 1,3-beta linkage, resulting in the elongation of 1,3-beta-glucan chains in the cell wall.</text>
</comment>
<keyword evidence="12" id="KW-1185">Reference proteome</keyword>
<dbReference type="Pfam" id="PF03198">
    <property type="entry name" value="Glyco_hydro_72"/>
    <property type="match status" value="1"/>
</dbReference>
<dbReference type="Gene3D" id="1.20.58.1040">
    <property type="match status" value="1"/>
</dbReference>
<comment type="similarity">
    <text evidence="2 8">Belongs to the glycosyl hydrolase 72 family.</text>
</comment>
<keyword evidence="7" id="KW-0961">Cell wall biogenesis/degradation</keyword>
<dbReference type="Proteomes" id="UP000092321">
    <property type="component" value="Unassembled WGS sequence"/>
</dbReference>
<comment type="subcellular location">
    <subcellularLocation>
        <location evidence="8">Cell membrane</location>
        <topology evidence="8">Lipid-anchor</topology>
        <topology evidence="8">GPI-anchor</topology>
    </subcellularLocation>
    <subcellularLocation>
        <location evidence="1">Membrane</location>
        <topology evidence="1">Lipid-anchor</topology>
        <topology evidence="1">GPI-anchor</topology>
    </subcellularLocation>
</comment>
<keyword evidence="9" id="KW-1133">Transmembrane helix</keyword>
<evidence type="ECO:0000256" key="5">
    <source>
        <dbReference type="ARBA" id="ARBA00023157"/>
    </source>
</evidence>
<dbReference type="EC" id="2.4.1.-" evidence="8"/>
<dbReference type="EMBL" id="LXPE01000091">
    <property type="protein sequence ID" value="OBA25473.1"/>
    <property type="molecule type" value="Genomic_DNA"/>
</dbReference>
<dbReference type="OrthoDB" id="421038at2759"/>
<dbReference type="GO" id="GO:0005886">
    <property type="term" value="C:plasma membrane"/>
    <property type="evidence" value="ECO:0007669"/>
    <property type="project" value="UniProtKB-SubCell"/>
</dbReference>
<evidence type="ECO:0000256" key="9">
    <source>
        <dbReference type="SAM" id="Phobius"/>
    </source>
</evidence>
<dbReference type="FunFam" id="3.20.20.80:FF:000038">
    <property type="entry name" value="1,3-beta-glucanosyltransferase"/>
    <property type="match status" value="1"/>
</dbReference>
<dbReference type="GO" id="GO:0031505">
    <property type="term" value="P:fungal-type cell wall organization"/>
    <property type="evidence" value="ECO:0007669"/>
    <property type="project" value="TreeGrafter"/>
</dbReference>
<evidence type="ECO:0000313" key="12">
    <source>
        <dbReference type="Proteomes" id="UP000092321"/>
    </source>
</evidence>
<evidence type="ECO:0000256" key="3">
    <source>
        <dbReference type="ARBA" id="ARBA00022622"/>
    </source>
</evidence>
<dbReference type="InterPro" id="IPR004886">
    <property type="entry name" value="Glucanosyltransferase"/>
</dbReference>
<dbReference type="AlphaFoldDB" id="A0A1B7T9T6"/>
<evidence type="ECO:0000256" key="8">
    <source>
        <dbReference type="RuleBase" id="RU361209"/>
    </source>
</evidence>
<feature type="chain" id="PRO_5008447691" description="1,3-beta-glucanosyltransferase" evidence="8">
    <location>
        <begin position="22"/>
        <end position="602"/>
    </location>
</feature>
<dbReference type="GO" id="GO:0042124">
    <property type="term" value="F:1,3-beta-glucanosyltransferase activity"/>
    <property type="evidence" value="ECO:0007669"/>
    <property type="project" value="TreeGrafter"/>
</dbReference>
<name>A0A1B7T9T6_9ASCO</name>
<dbReference type="InterPro" id="IPR012946">
    <property type="entry name" value="X8"/>
</dbReference>
<dbReference type="Gene3D" id="3.20.20.80">
    <property type="entry name" value="Glycosidases"/>
    <property type="match status" value="1"/>
</dbReference>
<keyword evidence="5" id="KW-1015">Disulfide bond</keyword>
<dbReference type="GO" id="GO:0098552">
    <property type="term" value="C:side of membrane"/>
    <property type="evidence" value="ECO:0007669"/>
    <property type="project" value="UniProtKB-KW"/>
</dbReference>